<sequence>MAIIWHPAVGLSGLSLSRPVRRLPLGVAFCLDSPAPSTTRALHGTNHRSLLLLPAGLLSPTGTRTRPPTGSPAAIAAIYRYIPIGVELSCIILAAISAWPGRRSSPTRQQQQQHSKRGSTIAPSKRQAPPPSRWPASRGALVTIAMARDHRHRCDPISRLAPFRGPTRQIIVPS</sequence>
<evidence type="ECO:0000313" key="3">
    <source>
        <dbReference type="Proteomes" id="UP000323386"/>
    </source>
</evidence>
<evidence type="ECO:0000313" key="2">
    <source>
        <dbReference type="EMBL" id="SPO38076.1"/>
    </source>
</evidence>
<organism evidence="2 3">
    <name type="scientific">Pseudozyma flocculosa</name>
    <dbReference type="NCBI Taxonomy" id="84751"/>
    <lineage>
        <taxon>Eukaryota</taxon>
        <taxon>Fungi</taxon>
        <taxon>Dikarya</taxon>
        <taxon>Basidiomycota</taxon>
        <taxon>Ustilaginomycotina</taxon>
        <taxon>Ustilaginomycetes</taxon>
        <taxon>Ustilaginales</taxon>
        <taxon>Ustilaginaceae</taxon>
        <taxon>Pseudozyma</taxon>
    </lineage>
</organism>
<reference evidence="2 3" key="1">
    <citation type="submission" date="2018-03" db="EMBL/GenBank/DDBJ databases">
        <authorList>
            <person name="Guldener U."/>
        </authorList>
    </citation>
    <scope>NUCLEOTIDE SEQUENCE [LARGE SCALE GENOMIC DNA]</scope>
    <source>
        <strain evidence="2 3">DAOM196992</strain>
    </source>
</reference>
<dbReference type="Proteomes" id="UP000323386">
    <property type="component" value="Unassembled WGS sequence"/>
</dbReference>
<proteinExistence type="predicted"/>
<protein>
    <submittedName>
        <fullName evidence="2">Uncharacterized protein</fullName>
    </submittedName>
</protein>
<feature type="region of interest" description="Disordered" evidence="1">
    <location>
        <begin position="102"/>
        <end position="137"/>
    </location>
</feature>
<gene>
    <name evidence="2" type="ORF">PSFLO_03553</name>
</gene>
<dbReference type="AlphaFoldDB" id="A0A5C3F2G8"/>
<accession>A0A5C3F2G8</accession>
<keyword evidence="3" id="KW-1185">Reference proteome</keyword>
<evidence type="ECO:0000256" key="1">
    <source>
        <dbReference type="SAM" id="MobiDB-lite"/>
    </source>
</evidence>
<dbReference type="EMBL" id="OOIP01000009">
    <property type="protein sequence ID" value="SPO38076.1"/>
    <property type="molecule type" value="Genomic_DNA"/>
</dbReference>
<name>A0A5C3F2G8_9BASI</name>